<dbReference type="SUPFAM" id="SSF51730">
    <property type="entry name" value="FAD-linked oxidoreductase"/>
    <property type="match status" value="1"/>
</dbReference>
<keyword evidence="8" id="KW-1185">Reference proteome</keyword>
<keyword evidence="4 6" id="KW-0274">FAD</keyword>
<dbReference type="Proteomes" id="UP000007383">
    <property type="component" value="Chromosome"/>
</dbReference>
<dbReference type="RefSeq" id="WP_014456205.1">
    <property type="nucleotide sequence ID" value="NC_017098.1"/>
</dbReference>
<dbReference type="PATRIC" id="fig|889378.3.peg.2162"/>
<dbReference type="STRING" id="889378.Spiaf_2186"/>
<evidence type="ECO:0000313" key="7">
    <source>
        <dbReference type="EMBL" id="AFG38222.1"/>
    </source>
</evidence>
<keyword evidence="5 6" id="KW-0560">Oxidoreductase</keyword>
<comment type="cofactor">
    <cofactor evidence="1 6">
        <name>FAD</name>
        <dbReference type="ChEBI" id="CHEBI:57692"/>
    </cofactor>
</comment>
<reference evidence="8" key="1">
    <citation type="journal article" date="2013" name="Stand. Genomic Sci.">
        <title>Complete genome sequence of the halophilic bacterium Spirochaeta africana type strain (Z-7692(T)) from the alkaline Lake Magadi in the East African Rift.</title>
        <authorList>
            <person name="Liolos K."/>
            <person name="Abt B."/>
            <person name="Scheuner C."/>
            <person name="Teshima H."/>
            <person name="Held B."/>
            <person name="Lapidus A."/>
            <person name="Nolan M."/>
            <person name="Lucas S."/>
            <person name="Deshpande S."/>
            <person name="Cheng J.F."/>
            <person name="Tapia R."/>
            <person name="Goodwin L.A."/>
            <person name="Pitluck S."/>
            <person name="Pagani I."/>
            <person name="Ivanova N."/>
            <person name="Mavromatis K."/>
            <person name="Mikhailova N."/>
            <person name="Huntemann M."/>
            <person name="Pati A."/>
            <person name="Chen A."/>
            <person name="Palaniappan K."/>
            <person name="Land M."/>
            <person name="Rohde M."/>
            <person name="Tindall B.J."/>
            <person name="Detter J.C."/>
            <person name="Goker M."/>
            <person name="Bristow J."/>
            <person name="Eisen J.A."/>
            <person name="Markowitz V."/>
            <person name="Hugenholtz P."/>
            <person name="Woyke T."/>
            <person name="Klenk H.P."/>
            <person name="Kyrpides N.C."/>
        </authorList>
    </citation>
    <scope>NUCLEOTIDE SEQUENCE</scope>
    <source>
        <strain evidence="8">ATCC 700263 / DSM 8902 / Z-7692</strain>
    </source>
</reference>
<proteinExistence type="inferred from homology"/>
<comment type="pathway">
    <text evidence="2 6">One-carbon metabolism; tetrahydrofolate interconversion.</text>
</comment>
<sequence length="305" mass="35319">MNHLYTSLQQRESGLLVYGLTPPKVDNPVEKNRRITERRISRISQSPLDGVVVYDIQDEDTRTDAERPFPFLETIPSYTYADHDLHGLELPKIVYLSVGKYTPEELDTILGNLQERIVVFVGSPSPEFPARTSLRQAYEMYQKYRSRLVLGGVTIAERHRKHHNEHQKLLRKSAAGVSFFVSQCIFNAELFKDLLSDYYHICEDEGLPMQPVLMTLTPCGSLKTLEFIKWLGIQVPRWMENDIKRNRDILHYSMRMAREIFQNISDFCSDKGIPVGCNIESVAVNREEVLASFELARQIRDLQQR</sequence>
<dbReference type="eggNOG" id="COG0685">
    <property type="taxonomic scope" value="Bacteria"/>
</dbReference>
<keyword evidence="3 6" id="KW-0285">Flavoprotein</keyword>
<dbReference type="GO" id="GO:0035999">
    <property type="term" value="P:tetrahydrofolate interconversion"/>
    <property type="evidence" value="ECO:0007669"/>
    <property type="project" value="UniProtKB-UniPathway"/>
</dbReference>
<organism evidence="7 8">
    <name type="scientific">Spirochaeta africana (strain ATCC 700263 / DSM 8902 / Z-7692)</name>
    <dbReference type="NCBI Taxonomy" id="889378"/>
    <lineage>
        <taxon>Bacteria</taxon>
        <taxon>Pseudomonadati</taxon>
        <taxon>Spirochaetota</taxon>
        <taxon>Spirochaetia</taxon>
        <taxon>Spirochaetales</taxon>
        <taxon>Spirochaetaceae</taxon>
        <taxon>Spirochaeta</taxon>
    </lineage>
</organism>
<evidence type="ECO:0000313" key="8">
    <source>
        <dbReference type="Proteomes" id="UP000007383"/>
    </source>
</evidence>
<dbReference type="InterPro" id="IPR029041">
    <property type="entry name" value="FAD-linked_oxidoreductase-like"/>
</dbReference>
<dbReference type="Gene3D" id="3.20.20.220">
    <property type="match status" value="1"/>
</dbReference>
<dbReference type="InterPro" id="IPR003171">
    <property type="entry name" value="Mehydrof_redctse-like"/>
</dbReference>
<dbReference type="KEGG" id="sfc:Spiaf_2186"/>
<dbReference type="GO" id="GO:0004489">
    <property type="term" value="F:methylenetetrahydrofolate reductase [NAD(P)H] activity"/>
    <property type="evidence" value="ECO:0007669"/>
    <property type="project" value="InterPro"/>
</dbReference>
<dbReference type="OrthoDB" id="4367389at2"/>
<accession>H9UL29</accession>
<evidence type="ECO:0000256" key="3">
    <source>
        <dbReference type="ARBA" id="ARBA00022630"/>
    </source>
</evidence>
<evidence type="ECO:0000256" key="5">
    <source>
        <dbReference type="ARBA" id="ARBA00023002"/>
    </source>
</evidence>
<dbReference type="EMBL" id="CP003282">
    <property type="protein sequence ID" value="AFG38222.1"/>
    <property type="molecule type" value="Genomic_DNA"/>
</dbReference>
<comment type="similarity">
    <text evidence="6">Belongs to the methylenetetrahydrofolate reductase family.</text>
</comment>
<evidence type="ECO:0000256" key="1">
    <source>
        <dbReference type="ARBA" id="ARBA00001974"/>
    </source>
</evidence>
<evidence type="ECO:0000256" key="4">
    <source>
        <dbReference type="ARBA" id="ARBA00022827"/>
    </source>
</evidence>
<protein>
    <recommendedName>
        <fullName evidence="6">Methylenetetrahydrofolate reductase</fullName>
    </recommendedName>
</protein>
<name>H9UL29_SPIAZ</name>
<dbReference type="HOGENOM" id="CLU_054649_0_0_12"/>
<dbReference type="GO" id="GO:0006555">
    <property type="term" value="P:methionine metabolic process"/>
    <property type="evidence" value="ECO:0007669"/>
    <property type="project" value="InterPro"/>
</dbReference>
<dbReference type="Pfam" id="PF02219">
    <property type="entry name" value="MTHFR"/>
    <property type="match status" value="1"/>
</dbReference>
<evidence type="ECO:0000256" key="6">
    <source>
        <dbReference type="RuleBase" id="RU003862"/>
    </source>
</evidence>
<gene>
    <name evidence="7" type="ordered locus">Spiaf_2186</name>
</gene>
<evidence type="ECO:0000256" key="2">
    <source>
        <dbReference type="ARBA" id="ARBA00004777"/>
    </source>
</evidence>
<dbReference type="UniPathway" id="UPA00193"/>
<dbReference type="AlphaFoldDB" id="H9UL29"/>